<dbReference type="PRINTS" id="PR00080">
    <property type="entry name" value="SDRFAMILY"/>
</dbReference>
<comment type="caution">
    <text evidence="5">The sequence shown here is derived from an EMBL/GenBank/DDBJ whole genome shotgun (WGS) entry which is preliminary data.</text>
</comment>
<dbReference type="Pfam" id="PF00106">
    <property type="entry name" value="adh_short"/>
    <property type="match status" value="1"/>
</dbReference>
<reference evidence="6 8" key="4">
    <citation type="submission" date="2019-01" db="EMBL/GenBank/DDBJ databases">
        <title>The Pseudomonas aeruginosa pan-genome provides new insights on its population structure, horizontal gene transfer and pathogenicity.</title>
        <authorList>
            <person name="Freschi L."/>
            <person name="Vincent A.T."/>
            <person name="Jeukens J."/>
            <person name="Emond-Rheault J.-G."/>
            <person name="Kukavica-Ibrulj I."/>
            <person name="Dupont M.-J."/>
            <person name="Charette S.J."/>
            <person name="Boyle B."/>
            <person name="Levesque R.C."/>
        </authorList>
    </citation>
    <scope>NUCLEOTIDE SEQUENCE [LARGE SCALE GENOMIC DNA]</scope>
    <source>
        <strain evidence="6 8">PA-W36</strain>
    </source>
</reference>
<dbReference type="Gene3D" id="3.40.50.720">
    <property type="entry name" value="NAD(P)-binding Rossmann-like Domain"/>
    <property type="match status" value="1"/>
</dbReference>
<dbReference type="EMBL" id="NFFZ01000032">
    <property type="protein sequence ID" value="OTI55155.1"/>
    <property type="molecule type" value="Genomic_DNA"/>
</dbReference>
<evidence type="ECO:0000313" key="6">
    <source>
        <dbReference type="EMBL" id="RPM10642.1"/>
    </source>
</evidence>
<accession>A0A1S1C1D5</accession>
<dbReference type="PANTHER" id="PTHR42901:SF1">
    <property type="entry name" value="ALCOHOL DEHYDROGENASE"/>
    <property type="match status" value="1"/>
</dbReference>
<evidence type="ECO:0000313" key="8">
    <source>
        <dbReference type="Proteomes" id="UP000284767"/>
    </source>
</evidence>
<dbReference type="PRINTS" id="PR00081">
    <property type="entry name" value="GDHRDH"/>
</dbReference>
<evidence type="ECO:0000259" key="4">
    <source>
        <dbReference type="SMART" id="SM00822"/>
    </source>
</evidence>
<reference evidence="7" key="1">
    <citation type="submission" date="2017-05" db="EMBL/GenBank/DDBJ databases">
        <authorList>
            <person name="Giani T."/>
            <person name="Arena F."/>
            <person name="Pollini S."/>
            <person name="Di Pilato V."/>
            <person name="D'Andrea M.M."/>
            <person name="Henrici De Angelis L."/>
            <person name="Bassetti M."/>
            <person name="Rossolini G.M."/>
        </authorList>
    </citation>
    <scope>NUCLEOTIDE SEQUENCE [LARGE SCALE GENOMIC DNA]</scope>
    <source>
        <strain evidence="7">S567_C10_BS</strain>
    </source>
</reference>
<dbReference type="Proteomes" id="UP000284767">
    <property type="component" value="Unassembled WGS sequence"/>
</dbReference>
<dbReference type="NCBIfam" id="NF006776">
    <property type="entry name" value="PRK09291.1"/>
    <property type="match status" value="1"/>
</dbReference>
<feature type="domain" description="Ketoreductase" evidence="4">
    <location>
        <begin position="4"/>
        <end position="178"/>
    </location>
</feature>
<dbReference type="EMBL" id="NSNE01000015">
    <property type="protein sequence ID" value="RPM10642.1"/>
    <property type="molecule type" value="Genomic_DNA"/>
</dbReference>
<dbReference type="SMR" id="A0A0D6I6T1"/>
<dbReference type="GO" id="GO:0016491">
    <property type="term" value="F:oxidoreductase activity"/>
    <property type="evidence" value="ECO:0007669"/>
    <property type="project" value="UniProtKB-KW"/>
</dbReference>
<dbReference type="CDD" id="cd05374">
    <property type="entry name" value="17beta-HSD-like_SDR_c"/>
    <property type="match status" value="1"/>
</dbReference>
<dbReference type="PROSITE" id="PS00061">
    <property type="entry name" value="ADH_SHORT"/>
    <property type="match status" value="1"/>
</dbReference>
<dbReference type="RefSeq" id="WP_003109252.1">
    <property type="nucleotide sequence ID" value="NZ_BAABSN010000001.1"/>
</dbReference>
<keyword evidence="2" id="KW-0560">Oxidoreductase</keyword>
<dbReference type="InterPro" id="IPR002347">
    <property type="entry name" value="SDR_fam"/>
</dbReference>
<evidence type="ECO:0000313" key="7">
    <source>
        <dbReference type="Proteomes" id="UP000194857"/>
    </source>
</evidence>
<dbReference type="Proteomes" id="UP000194857">
    <property type="component" value="Unassembled WGS sequence"/>
</dbReference>
<accession>A0A0D6I6T1</accession>
<gene>
    <name evidence="5" type="ORF">CAZ10_34755</name>
    <name evidence="6" type="ORF">IPC1295_23320</name>
</gene>
<organism evidence="5 7">
    <name type="scientific">Pseudomonas aeruginosa</name>
    <dbReference type="NCBI Taxonomy" id="287"/>
    <lineage>
        <taxon>Bacteria</taxon>
        <taxon>Pseudomonadati</taxon>
        <taxon>Pseudomonadota</taxon>
        <taxon>Gammaproteobacteria</taxon>
        <taxon>Pseudomonadales</taxon>
        <taxon>Pseudomonadaceae</taxon>
        <taxon>Pseudomonas</taxon>
    </lineage>
</organism>
<dbReference type="InterPro" id="IPR036291">
    <property type="entry name" value="NAD(P)-bd_dom_sf"/>
</dbReference>
<protein>
    <submittedName>
        <fullName evidence="5 6">Short-chain dehydrogenase</fullName>
    </submittedName>
</protein>
<comment type="similarity">
    <text evidence="1 3">Belongs to the short-chain dehydrogenases/reductases (SDR) family.</text>
</comment>
<proteinExistence type="inferred from homology"/>
<sequence length="259" mass="28854">MKQKRILVTGAGSGFGREVALRLAARGHRTIAGVRGAGQAADLREEAGRRGVPLRVETLDITVAADRERAWEWDIDVLLNNAGSAEAGASAEIPLELVRALFETNVFANLELTQGFVRRMVEQKRGGKVLFVSSIAGLITGPYTGPYCASKHALEAFAEALHAELKPFGIQVGTINPGPYQTGFNDRMMETWKRWYDPQRHFTDHSGVRFPFEQYDPEEMIARMVELAEADEGPFRTLLPEAFVEVVKDEQAQAWQRRL</sequence>
<dbReference type="SMART" id="SM00822">
    <property type="entry name" value="PKS_KR"/>
    <property type="match status" value="1"/>
</dbReference>
<dbReference type="AlphaFoldDB" id="A0A0D6I6T1"/>
<reference evidence="5" key="2">
    <citation type="submission" date="2017-05" db="EMBL/GenBank/DDBJ databases">
        <authorList>
            <person name="Song R."/>
            <person name="Chenine A.L."/>
            <person name="Ruprecht R.M."/>
        </authorList>
    </citation>
    <scope>NUCLEOTIDE SEQUENCE [LARGE SCALE GENOMIC DNA]</scope>
    <source>
        <strain evidence="5">S567_C10_BS</strain>
    </source>
</reference>
<evidence type="ECO:0000256" key="2">
    <source>
        <dbReference type="ARBA" id="ARBA00023002"/>
    </source>
</evidence>
<name>A0A0D6I6T1_PSEAI</name>
<evidence type="ECO:0000256" key="3">
    <source>
        <dbReference type="RuleBase" id="RU000363"/>
    </source>
</evidence>
<dbReference type="InterPro" id="IPR020904">
    <property type="entry name" value="Sc_DH/Rdtase_CS"/>
</dbReference>
<evidence type="ECO:0000313" key="5">
    <source>
        <dbReference type="EMBL" id="OTI55155.1"/>
    </source>
</evidence>
<reference evidence="6 8" key="3">
    <citation type="submission" date="2017-08" db="EMBL/GenBank/DDBJ databases">
        <authorList>
            <person name="Feschi L."/>
            <person name="Jeukens J."/>
            <person name="Emond-Rheault J.-G."/>
            <person name="Kukavica-Ibrulj I."/>
            <person name="Boyle B."/>
            <person name="Levesque R.C."/>
        </authorList>
    </citation>
    <scope>NUCLEOTIDE SEQUENCE [LARGE SCALE GENOMIC DNA]</scope>
    <source>
        <strain evidence="6 8">PA-W36</strain>
    </source>
</reference>
<dbReference type="SUPFAM" id="SSF51735">
    <property type="entry name" value="NAD(P)-binding Rossmann-fold domains"/>
    <property type="match status" value="1"/>
</dbReference>
<evidence type="ECO:0000256" key="1">
    <source>
        <dbReference type="ARBA" id="ARBA00006484"/>
    </source>
</evidence>
<dbReference type="InterPro" id="IPR057326">
    <property type="entry name" value="KR_dom"/>
</dbReference>
<dbReference type="PANTHER" id="PTHR42901">
    <property type="entry name" value="ALCOHOL DEHYDROGENASE"/>
    <property type="match status" value="1"/>
</dbReference>